<dbReference type="GO" id="GO:0006145">
    <property type="term" value="P:purine nucleobase catabolic process"/>
    <property type="evidence" value="ECO:0007669"/>
    <property type="project" value="TreeGrafter"/>
</dbReference>
<accession>A0A0W8G624</accession>
<evidence type="ECO:0000259" key="5">
    <source>
        <dbReference type="Pfam" id="PF12890"/>
    </source>
</evidence>
<gene>
    <name evidence="6" type="ORF">ASZ90_002177</name>
</gene>
<dbReference type="InterPro" id="IPR032466">
    <property type="entry name" value="Metal_Hydrolase"/>
</dbReference>
<dbReference type="SUPFAM" id="SSF51338">
    <property type="entry name" value="Composite domain of metallo-dependent hydrolases"/>
    <property type="match status" value="1"/>
</dbReference>
<dbReference type="InterPro" id="IPR002195">
    <property type="entry name" value="Dihydroorotase_CS"/>
</dbReference>
<dbReference type="GO" id="GO:0006221">
    <property type="term" value="P:pyrimidine nucleotide biosynthetic process"/>
    <property type="evidence" value="ECO:0007669"/>
    <property type="project" value="UniProtKB-KW"/>
</dbReference>
<dbReference type="InterPro" id="IPR011059">
    <property type="entry name" value="Metal-dep_hydrolase_composite"/>
</dbReference>
<keyword evidence="2" id="KW-0479">Metal-binding</keyword>
<dbReference type="InterPro" id="IPR024403">
    <property type="entry name" value="DHOase_cat"/>
</dbReference>
<dbReference type="GO" id="GO:0004038">
    <property type="term" value="F:allantoinase activity"/>
    <property type="evidence" value="ECO:0007669"/>
    <property type="project" value="TreeGrafter"/>
</dbReference>
<dbReference type="NCBIfam" id="TIGR00857">
    <property type="entry name" value="pyrC_multi"/>
    <property type="match status" value="1"/>
</dbReference>
<evidence type="ECO:0000256" key="2">
    <source>
        <dbReference type="ARBA" id="ARBA00022723"/>
    </source>
</evidence>
<evidence type="ECO:0000313" key="6">
    <source>
        <dbReference type="EMBL" id="KUG27955.1"/>
    </source>
</evidence>
<dbReference type="CDD" id="cd01317">
    <property type="entry name" value="DHOase_IIa"/>
    <property type="match status" value="1"/>
</dbReference>
<dbReference type="PANTHER" id="PTHR43668:SF2">
    <property type="entry name" value="ALLANTOINASE"/>
    <property type="match status" value="1"/>
</dbReference>
<dbReference type="InterPro" id="IPR004722">
    <property type="entry name" value="DHOase"/>
</dbReference>
<name>A0A0W8G624_9ZZZZ</name>
<keyword evidence="4" id="KW-0665">Pyrimidine biosynthesis</keyword>
<keyword evidence="3 6" id="KW-0378">Hydrolase</keyword>
<dbReference type="Gene3D" id="3.20.20.140">
    <property type="entry name" value="Metal-dependent hydrolases"/>
    <property type="match status" value="1"/>
</dbReference>
<dbReference type="EC" id="3.5.2.3" evidence="6"/>
<dbReference type="AlphaFoldDB" id="A0A0W8G624"/>
<comment type="cofactor">
    <cofactor evidence="1">
        <name>Zn(2+)</name>
        <dbReference type="ChEBI" id="CHEBI:29105"/>
    </cofactor>
</comment>
<reference evidence="6" key="1">
    <citation type="journal article" date="2015" name="Proc. Natl. Acad. Sci. U.S.A.">
        <title>Networks of energetic and metabolic interactions define dynamics in microbial communities.</title>
        <authorList>
            <person name="Embree M."/>
            <person name="Liu J.K."/>
            <person name="Al-Bassam M.M."/>
            <person name="Zengler K."/>
        </authorList>
    </citation>
    <scope>NUCLEOTIDE SEQUENCE</scope>
</reference>
<dbReference type="Gene3D" id="2.30.40.10">
    <property type="entry name" value="Urease, subunit C, domain 1"/>
    <property type="match status" value="1"/>
</dbReference>
<dbReference type="PROSITE" id="PS00482">
    <property type="entry name" value="DIHYDROOROTASE_1"/>
    <property type="match status" value="1"/>
</dbReference>
<evidence type="ECO:0000256" key="3">
    <source>
        <dbReference type="ARBA" id="ARBA00022801"/>
    </source>
</evidence>
<dbReference type="InterPro" id="IPR050138">
    <property type="entry name" value="DHOase/Allantoinase_Hydrolase"/>
</dbReference>
<feature type="domain" description="Dihydroorotase catalytic" evidence="5">
    <location>
        <begin position="53"/>
        <end position="240"/>
    </location>
</feature>
<dbReference type="SUPFAM" id="SSF51556">
    <property type="entry name" value="Metallo-dependent hydrolases"/>
    <property type="match status" value="1"/>
</dbReference>
<dbReference type="Pfam" id="PF12890">
    <property type="entry name" value="DHOase"/>
    <property type="match status" value="1"/>
</dbReference>
<protein>
    <submittedName>
        <fullName evidence="6">Dihydroorotase</fullName>
        <ecNumber evidence="6">3.5.2.3</ecNumber>
    </submittedName>
</protein>
<organism evidence="6">
    <name type="scientific">hydrocarbon metagenome</name>
    <dbReference type="NCBI Taxonomy" id="938273"/>
    <lineage>
        <taxon>unclassified sequences</taxon>
        <taxon>metagenomes</taxon>
        <taxon>ecological metagenomes</taxon>
    </lineage>
</organism>
<dbReference type="GO" id="GO:0005737">
    <property type="term" value="C:cytoplasm"/>
    <property type="evidence" value="ECO:0007669"/>
    <property type="project" value="TreeGrafter"/>
</dbReference>
<dbReference type="GO" id="GO:0046872">
    <property type="term" value="F:metal ion binding"/>
    <property type="evidence" value="ECO:0007669"/>
    <property type="project" value="UniProtKB-KW"/>
</dbReference>
<sequence>MALPDLAVTNLALPDTPHPVDLLCRQGRILEAVPHDPKAAYANARVIDGRGLTLLPGLTDAHAHLREPGQEWKEDIASGLAAAAAGGFANVMCMANTSPVNDTASITEHMTKRAAETWPGGPRLFPIGALTRGLLGKELAPMAELAQAGCVAFSNDGRPVADAGLFRHAMEYASDLGLRVIDHCEEPTMAPGAGMNEGRVSSRLGLPGQPDVAEAIQVARDVLLADYLRIPIHLAHVSCRRSVEIIERAKAKGVPVTAETCPHYLHFTEAEVEGYNTMAKVNPPLRTRDDVLALLQALREGVIDILATDHAPHAAHEKETPFGEAPCGITGLETALSLSFVLTDKGMLDASDIVRLFSTAPARIFGLPHNTFAPGDPADFVLFDPRQAWTVTPDSLFSKGKNTPCLGRTLTGRVMAHFIGGQPVFTRGEFAPAATAAASRRIHGRNS</sequence>
<dbReference type="PANTHER" id="PTHR43668">
    <property type="entry name" value="ALLANTOINASE"/>
    <property type="match status" value="1"/>
</dbReference>
<dbReference type="PROSITE" id="PS00483">
    <property type="entry name" value="DIHYDROOROTASE_2"/>
    <property type="match status" value="1"/>
</dbReference>
<proteinExistence type="inferred from homology"/>
<dbReference type="HAMAP" id="MF_00220_B">
    <property type="entry name" value="PyrC_classI_B"/>
    <property type="match status" value="1"/>
</dbReference>
<dbReference type="GO" id="GO:0004151">
    <property type="term" value="F:dihydroorotase activity"/>
    <property type="evidence" value="ECO:0007669"/>
    <property type="project" value="UniProtKB-EC"/>
</dbReference>
<dbReference type="EMBL" id="LNQE01000273">
    <property type="protein sequence ID" value="KUG27955.1"/>
    <property type="molecule type" value="Genomic_DNA"/>
</dbReference>
<comment type="caution">
    <text evidence="6">The sequence shown here is derived from an EMBL/GenBank/DDBJ whole genome shotgun (WGS) entry which is preliminary data.</text>
</comment>
<evidence type="ECO:0000256" key="4">
    <source>
        <dbReference type="ARBA" id="ARBA00022975"/>
    </source>
</evidence>
<evidence type="ECO:0000256" key="1">
    <source>
        <dbReference type="ARBA" id="ARBA00001947"/>
    </source>
</evidence>